<evidence type="ECO:0000313" key="3">
    <source>
        <dbReference type="EMBL" id="GAA1102865.1"/>
    </source>
</evidence>
<proteinExistence type="inferred from homology"/>
<dbReference type="PANTHER" id="PTHR12737:SF9">
    <property type="entry name" value="DIMETHYLARGININASE"/>
    <property type="match status" value="1"/>
</dbReference>
<name>A0ABP4EFJ5_9ACTN</name>
<comment type="caution">
    <text evidence="3">The sequence shown here is derived from an EMBL/GenBank/DDBJ whole genome shotgun (WGS) entry which is preliminary data.</text>
</comment>
<evidence type="ECO:0000256" key="2">
    <source>
        <dbReference type="ARBA" id="ARBA00022801"/>
    </source>
</evidence>
<reference evidence="4" key="1">
    <citation type="journal article" date="2019" name="Int. J. Syst. Evol. Microbiol.">
        <title>The Global Catalogue of Microorganisms (GCM) 10K type strain sequencing project: providing services to taxonomists for standard genome sequencing and annotation.</title>
        <authorList>
            <consortium name="The Broad Institute Genomics Platform"/>
            <consortium name="The Broad Institute Genome Sequencing Center for Infectious Disease"/>
            <person name="Wu L."/>
            <person name="Ma J."/>
        </authorList>
    </citation>
    <scope>NUCLEOTIDE SEQUENCE [LARGE SCALE GENOMIC DNA]</scope>
    <source>
        <strain evidence="4">JCM 13002</strain>
    </source>
</reference>
<dbReference type="EMBL" id="BAAALD010000058">
    <property type="protein sequence ID" value="GAA1102865.1"/>
    <property type="molecule type" value="Genomic_DNA"/>
</dbReference>
<evidence type="ECO:0000313" key="4">
    <source>
        <dbReference type="Proteomes" id="UP001499987"/>
    </source>
</evidence>
<dbReference type="Proteomes" id="UP001499987">
    <property type="component" value="Unassembled WGS sequence"/>
</dbReference>
<keyword evidence="4" id="KW-1185">Reference proteome</keyword>
<gene>
    <name evidence="3" type="ORF">GCM10009663_51750</name>
</gene>
<keyword evidence="2" id="KW-0378">Hydrolase</keyword>
<accession>A0ABP4EFJ5</accession>
<dbReference type="RefSeq" id="WP_344626080.1">
    <property type="nucleotide sequence ID" value="NZ_BAAALD010000058.1"/>
</dbReference>
<sequence length="282" mass="30730">MIPQAVARPFLLRDPEHFRIEFEINPWMATGSQPSPELARAEWEALGAALRGAGGVVHTAPSDPDWPDMVFPTDTAVVSGGRFLRSRFSRPERGGEARLAAEWLTGNGWQEIRTATWDSAARLEGGDVLAFGERLLAGHGMRSTVQAHAGLAAAFGREVVPVRLVDPRFYHLDMSVCPLDDRRALVFPGAWDGESRRRLLDLVPEPLVVTEQEALTFCVNSVVIGTSVVMSACPARIGRRLEAWGFEPVVTPIDQFTKGGGGIRCMTLDLDLLAQGVPAVRP</sequence>
<organism evidence="3 4">
    <name type="scientific">Kitasatospora arboriphila</name>
    <dbReference type="NCBI Taxonomy" id="258052"/>
    <lineage>
        <taxon>Bacteria</taxon>
        <taxon>Bacillati</taxon>
        <taxon>Actinomycetota</taxon>
        <taxon>Actinomycetes</taxon>
        <taxon>Kitasatosporales</taxon>
        <taxon>Streptomycetaceae</taxon>
        <taxon>Kitasatospora</taxon>
    </lineage>
</organism>
<comment type="similarity">
    <text evidence="1">Belongs to the DDAH family.</text>
</comment>
<dbReference type="InterPro" id="IPR033199">
    <property type="entry name" value="DDAH-like"/>
</dbReference>
<dbReference type="Gene3D" id="3.75.10.10">
    <property type="entry name" value="L-arginine/glycine Amidinotransferase, Chain A"/>
    <property type="match status" value="1"/>
</dbReference>
<protein>
    <submittedName>
        <fullName evidence="3">Arginine deiminase-related protein</fullName>
    </submittedName>
</protein>
<dbReference type="PANTHER" id="PTHR12737">
    <property type="entry name" value="DIMETHYLARGININE DIMETHYLAMINOHYDROLASE"/>
    <property type="match status" value="1"/>
</dbReference>
<evidence type="ECO:0000256" key="1">
    <source>
        <dbReference type="ARBA" id="ARBA00008532"/>
    </source>
</evidence>
<dbReference type="SUPFAM" id="SSF55909">
    <property type="entry name" value="Pentein"/>
    <property type="match status" value="1"/>
</dbReference>
<dbReference type="Pfam" id="PF19420">
    <property type="entry name" value="DDAH_eukar"/>
    <property type="match status" value="1"/>
</dbReference>